<dbReference type="CDD" id="cd05941">
    <property type="entry name" value="MCS"/>
    <property type="match status" value="1"/>
</dbReference>
<feature type="domain" description="AMP-dependent synthetase/ligase" evidence="2">
    <location>
        <begin position="22"/>
        <end position="351"/>
    </location>
</feature>
<dbReference type="PANTHER" id="PTHR43201:SF8">
    <property type="entry name" value="ACYL-COA SYNTHETASE FAMILY MEMBER 3"/>
    <property type="match status" value="1"/>
</dbReference>
<evidence type="ECO:0000313" key="5">
    <source>
        <dbReference type="WBParaSite" id="L893_g19583.t1"/>
    </source>
</evidence>
<dbReference type="Gene3D" id="3.40.50.12780">
    <property type="entry name" value="N-terminal domain of ligase-like"/>
    <property type="match status" value="1"/>
</dbReference>
<comment type="similarity">
    <text evidence="1">Belongs to the ATP-dependent AMP-binding enzyme family.</text>
</comment>
<dbReference type="InterPro" id="IPR020845">
    <property type="entry name" value="AMP-binding_CS"/>
</dbReference>
<dbReference type="PANTHER" id="PTHR43201">
    <property type="entry name" value="ACYL-COA SYNTHETASE"/>
    <property type="match status" value="1"/>
</dbReference>
<dbReference type="SUPFAM" id="SSF56801">
    <property type="entry name" value="Acetyl-CoA synthetase-like"/>
    <property type="match status" value="1"/>
</dbReference>
<dbReference type="InterPro" id="IPR025110">
    <property type="entry name" value="AMP-bd_C"/>
</dbReference>
<protein>
    <submittedName>
        <fullName evidence="5">AMP-binding domain-containing protein</fullName>
    </submittedName>
</protein>
<accession>A0A1I7YUA7</accession>
<dbReference type="Gene3D" id="3.30.300.30">
    <property type="match status" value="1"/>
</dbReference>
<proteinExistence type="inferred from homology"/>
<dbReference type="NCBIfam" id="NF005702">
    <property type="entry name" value="PRK07514.1"/>
    <property type="match status" value="1"/>
</dbReference>
<dbReference type="WBParaSite" id="L893_g19583.t1">
    <property type="protein sequence ID" value="L893_g19583.t1"/>
    <property type="gene ID" value="L893_g19583"/>
</dbReference>
<dbReference type="PROSITE" id="PS00455">
    <property type="entry name" value="AMP_BINDING"/>
    <property type="match status" value="1"/>
</dbReference>
<dbReference type="InterPro" id="IPR000873">
    <property type="entry name" value="AMP-dep_synth/lig_dom"/>
</dbReference>
<dbReference type="Pfam" id="PF00501">
    <property type="entry name" value="AMP-binding"/>
    <property type="match status" value="1"/>
</dbReference>
<sequence length="498" mass="55364">MLRLTAKLRSRNILSTFELFKPSDAVAVVADKNEVYTYSDLAGKVGRYASLLNGKYGLKKGDRIIARTSKSVDNMSLYLASLAVGAMYIPLNPAYTAKETNHFVKDAEPSIFVTCSLESDRIFSEHVKYVLDERTVASEASNRIPELDMETMEEQDVAVVCYTSGTTGLPKGAMITHGNLAANGQALAHSWQFTSKDCLLHMLPFYHVHGMFLSLSCSLISKSTVIFRPKFTTEDAMRWMPDATVFMGVPTFYSRLLQSPDFNAEYTKHMRLFVSGSAPLSLPLWQEFQKRTGKAILERYGMTEAMVICSNPYYAERKPGTVGPALEGAEVRIGTDNIIEVKSPSIFKGYWRLPEKTKKEFTSDGFFITGDCGSVDSDGYVSILGRDKDLVISGGLNVYPKEIEDVFDAVDFVNESAIIGCPHPDFGEAVVAVCAVNKSASLESDNAKNFLHIYASKQLASYKRPKKYVFVDALPRNSMGKVQKKQLRETYNDIFTSI</sequence>
<evidence type="ECO:0000313" key="4">
    <source>
        <dbReference type="Proteomes" id="UP000095287"/>
    </source>
</evidence>
<dbReference type="GO" id="GO:0031956">
    <property type="term" value="F:medium-chain fatty acid-CoA ligase activity"/>
    <property type="evidence" value="ECO:0007669"/>
    <property type="project" value="TreeGrafter"/>
</dbReference>
<dbReference type="AlphaFoldDB" id="A0A1I7YUA7"/>
<evidence type="ECO:0000256" key="1">
    <source>
        <dbReference type="ARBA" id="ARBA00006432"/>
    </source>
</evidence>
<organism evidence="4 5">
    <name type="scientific">Steinernema glaseri</name>
    <dbReference type="NCBI Taxonomy" id="37863"/>
    <lineage>
        <taxon>Eukaryota</taxon>
        <taxon>Metazoa</taxon>
        <taxon>Ecdysozoa</taxon>
        <taxon>Nematoda</taxon>
        <taxon>Chromadorea</taxon>
        <taxon>Rhabditida</taxon>
        <taxon>Tylenchina</taxon>
        <taxon>Panagrolaimomorpha</taxon>
        <taxon>Strongyloidoidea</taxon>
        <taxon>Steinernematidae</taxon>
        <taxon>Steinernema</taxon>
    </lineage>
</organism>
<evidence type="ECO:0000259" key="3">
    <source>
        <dbReference type="Pfam" id="PF13193"/>
    </source>
</evidence>
<name>A0A1I7YUA7_9BILA</name>
<dbReference type="Proteomes" id="UP000095287">
    <property type="component" value="Unplaced"/>
</dbReference>
<evidence type="ECO:0000259" key="2">
    <source>
        <dbReference type="Pfam" id="PF00501"/>
    </source>
</evidence>
<dbReference type="InterPro" id="IPR042099">
    <property type="entry name" value="ANL_N_sf"/>
</dbReference>
<dbReference type="GO" id="GO:0006631">
    <property type="term" value="P:fatty acid metabolic process"/>
    <property type="evidence" value="ECO:0007669"/>
    <property type="project" value="TreeGrafter"/>
</dbReference>
<dbReference type="Pfam" id="PF13193">
    <property type="entry name" value="AMP-binding_C"/>
    <property type="match status" value="1"/>
</dbReference>
<dbReference type="InterPro" id="IPR045851">
    <property type="entry name" value="AMP-bd_C_sf"/>
</dbReference>
<keyword evidence="4" id="KW-1185">Reference proteome</keyword>
<reference evidence="5" key="1">
    <citation type="submission" date="2016-11" db="UniProtKB">
        <authorList>
            <consortium name="WormBaseParasite"/>
        </authorList>
    </citation>
    <scope>IDENTIFICATION</scope>
</reference>
<feature type="domain" description="AMP-binding enzyme C-terminal" evidence="3">
    <location>
        <begin position="402"/>
        <end position="481"/>
    </location>
</feature>